<dbReference type="Proteomes" id="UP001519460">
    <property type="component" value="Unassembled WGS sequence"/>
</dbReference>
<dbReference type="InterPro" id="IPR013083">
    <property type="entry name" value="Znf_RING/FYVE/PHD"/>
</dbReference>
<comment type="caution">
    <text evidence="5">The sequence shown here is derived from an EMBL/GenBank/DDBJ whole genome shotgun (WGS) entry which is preliminary data.</text>
</comment>
<feature type="region of interest" description="Disordered" evidence="4">
    <location>
        <begin position="99"/>
        <end position="224"/>
    </location>
</feature>
<dbReference type="PROSITE" id="PS01282">
    <property type="entry name" value="BIR_REPEAT_1"/>
    <property type="match status" value="1"/>
</dbReference>
<sequence>MATVSLISHFSSGLYGNPGSTQQEYQKEGVRFASFKDFPTSSPVSAIRLSQAGFYYTGVEDKVKCFSCGVTYQGWKAGDRPHIIHTNISPNCPLVRGNDTNNMPLPSPVTSVPDFPQNVSGSMDSGYGSHNSDRQPQSQSSTAPSINGRVSMSDVQTDGSEHEPTVYGTNLLSLSGPPALTGPAPNFNALQQGTASADPRSQPSTTGSGALATDSAAPRQPLPSKRLDLGGAVYPLYSQMDARRRSFQNWQHVRGLPSVDELITLGFFYAGYADCVRCFFCGIGLKSWEPDDNPAEVHARWRPTCDYLRLVRGDEFVDRVAGNGNAAERPPARPPPAVRDNAPQAPANNSSNQQQQNNNAPPAAPLPDTPAVRRARISGYRDQQIKEATDAIKNMGMEDQMDGMLFEVLANLNENQPAGRGLSSRTGNTDNQQDGGNNGSELQADGVVADEVPDAVGAAPPGGQNTESRARERQLVLQQENARLRDIRTCQRCHHNSVGVIFLPCGHIVACTDCAPNIRRCIRCDAVIRATANVYFS</sequence>
<keyword evidence="6" id="KW-1185">Reference proteome</keyword>
<feature type="compositionally biased region" description="Low complexity" evidence="4">
    <location>
        <begin position="338"/>
        <end position="361"/>
    </location>
</feature>
<evidence type="ECO:0000256" key="3">
    <source>
        <dbReference type="ARBA" id="ARBA00022833"/>
    </source>
</evidence>
<dbReference type="Pfam" id="PF13920">
    <property type="entry name" value="zf-C3HC4_3"/>
    <property type="match status" value="1"/>
</dbReference>
<dbReference type="FunFam" id="1.10.1170.10:FF:000002">
    <property type="entry name" value="Baculoviral IAP repeat containing 7"/>
    <property type="match status" value="1"/>
</dbReference>
<dbReference type="SMART" id="SM00238">
    <property type="entry name" value="BIR"/>
    <property type="match status" value="2"/>
</dbReference>
<dbReference type="Pfam" id="PF00653">
    <property type="entry name" value="BIR"/>
    <property type="match status" value="2"/>
</dbReference>
<dbReference type="PANTHER" id="PTHR10044:SF139">
    <property type="entry name" value="DEATH-ASSOCIATED INHIBITOR OF APOPTOSIS 2"/>
    <property type="match status" value="1"/>
</dbReference>
<feature type="compositionally biased region" description="Polar residues" evidence="4">
    <location>
        <begin position="117"/>
        <end position="158"/>
    </location>
</feature>
<organism evidence="5 6">
    <name type="scientific">Batillaria attramentaria</name>
    <dbReference type="NCBI Taxonomy" id="370345"/>
    <lineage>
        <taxon>Eukaryota</taxon>
        <taxon>Metazoa</taxon>
        <taxon>Spiralia</taxon>
        <taxon>Lophotrochozoa</taxon>
        <taxon>Mollusca</taxon>
        <taxon>Gastropoda</taxon>
        <taxon>Caenogastropoda</taxon>
        <taxon>Sorbeoconcha</taxon>
        <taxon>Cerithioidea</taxon>
        <taxon>Batillariidae</taxon>
        <taxon>Batillaria</taxon>
    </lineage>
</organism>
<dbReference type="Gene3D" id="1.10.1170.10">
    <property type="entry name" value="Inhibitor Of Apoptosis Protein (2mihbC-IAP-1), Chain A"/>
    <property type="match status" value="2"/>
</dbReference>
<evidence type="ECO:0000256" key="1">
    <source>
        <dbReference type="ARBA" id="ARBA00022723"/>
    </source>
</evidence>
<dbReference type="InterPro" id="IPR001370">
    <property type="entry name" value="BIR_rpt"/>
</dbReference>
<protein>
    <submittedName>
        <fullName evidence="5">Uncharacterized protein</fullName>
    </submittedName>
</protein>
<keyword evidence="2" id="KW-0863">Zinc-finger</keyword>
<evidence type="ECO:0000256" key="2">
    <source>
        <dbReference type="ARBA" id="ARBA00022771"/>
    </source>
</evidence>
<feature type="compositionally biased region" description="Polar residues" evidence="4">
    <location>
        <begin position="188"/>
        <end position="208"/>
    </location>
</feature>
<proteinExistence type="predicted"/>
<keyword evidence="1" id="KW-0479">Metal-binding</keyword>
<dbReference type="EMBL" id="JACVVK020000039">
    <property type="protein sequence ID" value="KAK7500107.1"/>
    <property type="molecule type" value="Genomic_DNA"/>
</dbReference>
<accession>A0ABD0LLA3</accession>
<feature type="compositionally biased region" description="Low complexity" evidence="4">
    <location>
        <begin position="426"/>
        <end position="435"/>
    </location>
</feature>
<dbReference type="CDD" id="cd00022">
    <property type="entry name" value="BIR"/>
    <property type="match status" value="2"/>
</dbReference>
<dbReference type="InterPro" id="IPR050784">
    <property type="entry name" value="IAP"/>
</dbReference>
<dbReference type="SUPFAM" id="SSF57924">
    <property type="entry name" value="Inhibitor of apoptosis (IAP) repeat"/>
    <property type="match status" value="2"/>
</dbReference>
<evidence type="ECO:0000313" key="5">
    <source>
        <dbReference type="EMBL" id="KAK7500107.1"/>
    </source>
</evidence>
<keyword evidence="3" id="KW-0862">Zinc</keyword>
<dbReference type="GO" id="GO:0008270">
    <property type="term" value="F:zinc ion binding"/>
    <property type="evidence" value="ECO:0007669"/>
    <property type="project" value="UniProtKB-KW"/>
</dbReference>
<feature type="region of interest" description="Disordered" evidence="4">
    <location>
        <begin position="416"/>
        <end position="443"/>
    </location>
</feature>
<feature type="compositionally biased region" description="Polar residues" evidence="4">
    <location>
        <begin position="99"/>
        <end position="110"/>
    </location>
</feature>
<dbReference type="Gene3D" id="3.30.40.10">
    <property type="entry name" value="Zinc/RING finger domain, C3HC4 (zinc finger)"/>
    <property type="match status" value="1"/>
</dbReference>
<name>A0ABD0LLA3_9CAEN</name>
<dbReference type="PROSITE" id="PS50143">
    <property type="entry name" value="BIR_REPEAT_2"/>
    <property type="match status" value="2"/>
</dbReference>
<evidence type="ECO:0000256" key="4">
    <source>
        <dbReference type="SAM" id="MobiDB-lite"/>
    </source>
</evidence>
<feature type="region of interest" description="Disordered" evidence="4">
    <location>
        <begin position="321"/>
        <end position="370"/>
    </location>
</feature>
<dbReference type="PANTHER" id="PTHR10044">
    <property type="entry name" value="INHIBITOR OF APOPTOSIS"/>
    <property type="match status" value="1"/>
</dbReference>
<dbReference type="AlphaFoldDB" id="A0ABD0LLA3"/>
<evidence type="ECO:0000313" key="6">
    <source>
        <dbReference type="Proteomes" id="UP001519460"/>
    </source>
</evidence>
<reference evidence="5 6" key="1">
    <citation type="journal article" date="2023" name="Sci. Data">
        <title>Genome assembly of the Korean intertidal mud-creeper Batillaria attramentaria.</title>
        <authorList>
            <person name="Patra A.K."/>
            <person name="Ho P.T."/>
            <person name="Jun S."/>
            <person name="Lee S.J."/>
            <person name="Kim Y."/>
            <person name="Won Y.J."/>
        </authorList>
    </citation>
    <scope>NUCLEOTIDE SEQUENCE [LARGE SCALE GENOMIC DNA]</scope>
    <source>
        <strain evidence="5">Wonlab-2016</strain>
    </source>
</reference>
<gene>
    <name evidence="5" type="ORF">BaRGS_00008654</name>
</gene>